<dbReference type="EMBL" id="BOMY01000002">
    <property type="protein sequence ID" value="GIF17791.1"/>
    <property type="molecule type" value="Genomic_DNA"/>
</dbReference>
<evidence type="ECO:0000313" key="1">
    <source>
        <dbReference type="EMBL" id="GIF17791.1"/>
    </source>
</evidence>
<protein>
    <submittedName>
        <fullName evidence="1">Polyketide synthase</fullName>
    </submittedName>
</protein>
<dbReference type="GO" id="GO:0030639">
    <property type="term" value="P:polyketide biosynthetic process"/>
    <property type="evidence" value="ECO:0007669"/>
    <property type="project" value="InterPro"/>
</dbReference>
<accession>A0A919NFR9</accession>
<keyword evidence="2" id="KW-1185">Reference proteome</keyword>
<gene>
    <name evidence="1" type="ORF">Ate02nite_05210</name>
</gene>
<organism evidence="1 2">
    <name type="scientific">Paractinoplanes tereljensis</name>
    <dbReference type="NCBI Taxonomy" id="571912"/>
    <lineage>
        <taxon>Bacteria</taxon>
        <taxon>Bacillati</taxon>
        <taxon>Actinomycetota</taxon>
        <taxon>Actinomycetes</taxon>
        <taxon>Micromonosporales</taxon>
        <taxon>Micromonosporaceae</taxon>
        <taxon>Paractinoplanes</taxon>
    </lineage>
</organism>
<dbReference type="InterPro" id="IPR011008">
    <property type="entry name" value="Dimeric_a/b-barrel"/>
</dbReference>
<dbReference type="Pfam" id="PF04673">
    <property type="entry name" value="Cyclase_polyket"/>
    <property type="match status" value="1"/>
</dbReference>
<name>A0A919NFR9_9ACTN</name>
<dbReference type="Proteomes" id="UP000623608">
    <property type="component" value="Unassembled WGS sequence"/>
</dbReference>
<dbReference type="AlphaFoldDB" id="A0A919NFR9"/>
<proteinExistence type="predicted"/>
<dbReference type="SUPFAM" id="SSF54909">
    <property type="entry name" value="Dimeric alpha+beta barrel"/>
    <property type="match status" value="1"/>
</dbReference>
<comment type="caution">
    <text evidence="1">The sequence shown here is derived from an EMBL/GenBank/DDBJ whole genome shotgun (WGS) entry which is preliminary data.</text>
</comment>
<dbReference type="Gene3D" id="3.30.70.1090">
    <property type="entry name" value="Dimeric alpha+beta barrel"/>
    <property type="match status" value="1"/>
</dbReference>
<reference evidence="1" key="1">
    <citation type="submission" date="2021-01" db="EMBL/GenBank/DDBJ databases">
        <title>Whole genome shotgun sequence of Actinoplanes tereljensis NBRC 105297.</title>
        <authorList>
            <person name="Komaki H."/>
            <person name="Tamura T."/>
        </authorList>
    </citation>
    <scope>NUCLEOTIDE SEQUENCE</scope>
    <source>
        <strain evidence="1">NBRC 105297</strain>
    </source>
</reference>
<dbReference type="InterPro" id="IPR038474">
    <property type="entry name" value="Polyketide_synth_cyclase_sf"/>
</dbReference>
<evidence type="ECO:0000313" key="2">
    <source>
        <dbReference type="Proteomes" id="UP000623608"/>
    </source>
</evidence>
<dbReference type="InterPro" id="IPR006765">
    <property type="entry name" value="Polyketide_synth_cyclase"/>
</dbReference>
<sequence length="106" mass="12223">MRYQALMVRRFDEADADAVAGVFADHDATGLPARLGVAQRTLFHYQGLYFHLVQSDVEFLPRLYDARNDALIQDIDAKLRGYLRPYRKNEPAMAQSQATSFYQWHA</sequence>